<dbReference type="Proteomes" id="UP001249851">
    <property type="component" value="Unassembled WGS sequence"/>
</dbReference>
<protein>
    <submittedName>
        <fullName evidence="1">Uncharacterized protein</fullName>
    </submittedName>
</protein>
<keyword evidence="2" id="KW-1185">Reference proteome</keyword>
<dbReference type="EMBL" id="JARQWQ010000040">
    <property type="protein sequence ID" value="KAK2559354.1"/>
    <property type="molecule type" value="Genomic_DNA"/>
</dbReference>
<name>A0AAD9V2Y9_ACRCE</name>
<dbReference type="AlphaFoldDB" id="A0AAD9V2Y9"/>
<reference evidence="1" key="2">
    <citation type="journal article" date="2023" name="Science">
        <title>Genomic signatures of disease resistance in endangered staghorn corals.</title>
        <authorList>
            <person name="Vollmer S.V."/>
            <person name="Selwyn J.D."/>
            <person name="Despard B.A."/>
            <person name="Roesel C.L."/>
        </authorList>
    </citation>
    <scope>NUCLEOTIDE SEQUENCE</scope>
    <source>
        <strain evidence="1">K2</strain>
    </source>
</reference>
<proteinExistence type="predicted"/>
<organism evidence="1 2">
    <name type="scientific">Acropora cervicornis</name>
    <name type="common">Staghorn coral</name>
    <dbReference type="NCBI Taxonomy" id="6130"/>
    <lineage>
        <taxon>Eukaryota</taxon>
        <taxon>Metazoa</taxon>
        <taxon>Cnidaria</taxon>
        <taxon>Anthozoa</taxon>
        <taxon>Hexacorallia</taxon>
        <taxon>Scleractinia</taxon>
        <taxon>Astrocoeniina</taxon>
        <taxon>Acroporidae</taxon>
        <taxon>Acropora</taxon>
    </lineage>
</organism>
<evidence type="ECO:0000313" key="2">
    <source>
        <dbReference type="Proteomes" id="UP001249851"/>
    </source>
</evidence>
<comment type="caution">
    <text evidence="1">The sequence shown here is derived from an EMBL/GenBank/DDBJ whole genome shotgun (WGS) entry which is preliminary data.</text>
</comment>
<sequence>MSSRGNRTIMIVMAQKKYDTLEHSFLSAVDEINSVLEDGFIVVDGKQIEIEIFLEGDYTFLVLVMGLSVPHLSIHACVHKLDRCRHIKAPRPLQFGTEEESASSHQVYAAPFRMG</sequence>
<accession>A0AAD9V2Y9</accession>
<dbReference type="PANTHER" id="PTHR31424">
    <property type="entry name" value="PROTEIN CBG23806"/>
    <property type="match status" value="1"/>
</dbReference>
<dbReference type="PANTHER" id="PTHR31424:SF3">
    <property type="entry name" value="RING-TYPE DOMAIN-CONTAINING PROTEIN"/>
    <property type="match status" value="1"/>
</dbReference>
<reference evidence="1" key="1">
    <citation type="journal article" date="2023" name="G3 (Bethesda)">
        <title>Whole genome assembly and annotation of the endangered Caribbean coral Acropora cervicornis.</title>
        <authorList>
            <person name="Selwyn J.D."/>
            <person name="Vollmer S.V."/>
        </authorList>
    </citation>
    <scope>NUCLEOTIDE SEQUENCE</scope>
    <source>
        <strain evidence="1">K2</strain>
    </source>
</reference>
<gene>
    <name evidence="1" type="ORF">P5673_017972</name>
</gene>
<evidence type="ECO:0000313" key="1">
    <source>
        <dbReference type="EMBL" id="KAK2559354.1"/>
    </source>
</evidence>